<dbReference type="Proteomes" id="UP000229730">
    <property type="component" value="Unassembled WGS sequence"/>
</dbReference>
<dbReference type="InterPro" id="IPR057744">
    <property type="entry name" value="OTAase-like"/>
</dbReference>
<keyword evidence="3" id="KW-1185">Reference proteome</keyword>
<evidence type="ECO:0000259" key="1">
    <source>
        <dbReference type="Pfam" id="PF01979"/>
    </source>
</evidence>
<sequence length="437" mass="47447">MICIWERSMRHLSAILVILMGLVLSAPLSYGASDDTKKEQKSEQADDSKPILLLQVGELLAVPGQAPLTQQTIVVEGDKIKAVHAGYQTPEDLDFPDARLIDLKDKFVMPGLMDLHVHLTMTKDHDSKADDMALVGVVNARKTLMAGYTTVRDIGAWGNTIFKLRKKVQAGEIDGPRIFAAGQIIGVGSKDGGLECNGPESCRRTTRDLIKAGADWIKIYSSCSGSQLCSNENGAPVFFADEIEAVTQVAAKYGVKVAAHSHPRNSALFVLKYGVSSIEHGSFMDDKALRAMKKQGTYFVPTVSVHDMLEKLKADGKVEGKMLAHNDAFLAQHPDTILRAYKMGVQIATGSDAGVVPHGKNYREIERFVALGIPAAQALKMATVNGADLLGRSDELGTLEQGKYADIIALDGNPLTQIENIEKVVFVMKSGKVFRRE</sequence>
<dbReference type="Gene3D" id="3.20.20.140">
    <property type="entry name" value="Metal-dependent hydrolases"/>
    <property type="match status" value="1"/>
</dbReference>
<evidence type="ECO:0000313" key="2">
    <source>
        <dbReference type="EMBL" id="PHZ86476.1"/>
    </source>
</evidence>
<dbReference type="SUPFAM" id="SSF51338">
    <property type="entry name" value="Composite domain of metallo-dependent hydrolases"/>
    <property type="match status" value="2"/>
</dbReference>
<comment type="caution">
    <text evidence="2">The sequence shown here is derived from an EMBL/GenBank/DDBJ whole genome shotgun (WGS) entry which is preliminary data.</text>
</comment>
<accession>A0A2G4YYG3</accession>
<dbReference type="EMBL" id="PDEM01000007">
    <property type="protein sequence ID" value="PHZ86476.1"/>
    <property type="molecule type" value="Genomic_DNA"/>
</dbReference>
<name>A0A2G4YYG3_9PROT</name>
<dbReference type="SUPFAM" id="SSF51556">
    <property type="entry name" value="Metallo-dependent hydrolases"/>
    <property type="match status" value="1"/>
</dbReference>
<dbReference type="AlphaFoldDB" id="A0A2G4YYG3"/>
<dbReference type="CDD" id="cd01299">
    <property type="entry name" value="Met_dep_hydrolase_A"/>
    <property type="match status" value="1"/>
</dbReference>
<dbReference type="PANTHER" id="PTHR43135:SF3">
    <property type="entry name" value="ALPHA-D-RIBOSE 1-METHYLPHOSPHONATE 5-TRIPHOSPHATE DIPHOSPHATASE"/>
    <property type="match status" value="1"/>
</dbReference>
<dbReference type="InterPro" id="IPR051781">
    <property type="entry name" value="Metallo-dep_Hydrolase"/>
</dbReference>
<evidence type="ECO:0000313" key="3">
    <source>
        <dbReference type="Proteomes" id="UP000229730"/>
    </source>
</evidence>
<proteinExistence type="predicted"/>
<dbReference type="Pfam" id="PF01979">
    <property type="entry name" value="Amidohydro_1"/>
    <property type="match status" value="1"/>
</dbReference>
<dbReference type="InterPro" id="IPR011059">
    <property type="entry name" value="Metal-dep_hydrolase_composite"/>
</dbReference>
<dbReference type="GO" id="GO:0016810">
    <property type="term" value="F:hydrolase activity, acting on carbon-nitrogen (but not peptide) bonds"/>
    <property type="evidence" value="ECO:0007669"/>
    <property type="project" value="InterPro"/>
</dbReference>
<dbReference type="InParanoid" id="A0A2G4YYG3"/>
<dbReference type="PANTHER" id="PTHR43135">
    <property type="entry name" value="ALPHA-D-RIBOSE 1-METHYLPHOSPHONATE 5-TRIPHOSPHATE DIPHOSPHATASE"/>
    <property type="match status" value="1"/>
</dbReference>
<feature type="domain" description="Amidohydrolase-related" evidence="1">
    <location>
        <begin position="107"/>
        <end position="433"/>
    </location>
</feature>
<dbReference type="InterPro" id="IPR032466">
    <property type="entry name" value="Metal_Hydrolase"/>
</dbReference>
<dbReference type="OrthoDB" id="8098664at2"/>
<protein>
    <recommendedName>
        <fullName evidence="1">Amidohydrolase-related domain-containing protein</fullName>
    </recommendedName>
</protein>
<reference evidence="2 3" key="1">
    <citation type="submission" date="2017-10" db="EMBL/GenBank/DDBJ databases">
        <title>Frigbacter circumglobatus gen. nov. sp. nov., isolated from sediment cultured in situ.</title>
        <authorList>
            <person name="Zhao Z."/>
        </authorList>
    </citation>
    <scope>NUCLEOTIDE SEQUENCE [LARGE SCALE GENOMIC DNA]</scope>
    <source>
        <strain evidence="2 3">ZYL</strain>
    </source>
</reference>
<gene>
    <name evidence="2" type="ORF">CRD36_00895</name>
</gene>
<organism evidence="2 3">
    <name type="scientific">Paremcibacter congregatus</name>
    <dbReference type="NCBI Taxonomy" id="2043170"/>
    <lineage>
        <taxon>Bacteria</taxon>
        <taxon>Pseudomonadati</taxon>
        <taxon>Pseudomonadota</taxon>
        <taxon>Alphaproteobacteria</taxon>
        <taxon>Emcibacterales</taxon>
        <taxon>Emcibacteraceae</taxon>
        <taxon>Paremcibacter</taxon>
    </lineage>
</organism>
<dbReference type="Gene3D" id="2.30.40.10">
    <property type="entry name" value="Urease, subunit C, domain 1"/>
    <property type="match status" value="1"/>
</dbReference>
<dbReference type="InterPro" id="IPR006680">
    <property type="entry name" value="Amidohydro-rel"/>
</dbReference>